<comment type="caution">
    <text evidence="2">The sequence shown here is derived from an EMBL/GenBank/DDBJ whole genome shotgun (WGS) entry which is preliminary data.</text>
</comment>
<dbReference type="PANTHER" id="PTHR32305:SF15">
    <property type="entry name" value="PROTEIN RHSA-RELATED"/>
    <property type="match status" value="1"/>
</dbReference>
<dbReference type="PANTHER" id="PTHR32305">
    <property type="match status" value="1"/>
</dbReference>
<dbReference type="InterPro" id="IPR006530">
    <property type="entry name" value="YD"/>
</dbReference>
<reference evidence="2 3" key="1">
    <citation type="submission" date="2015-01" db="EMBL/GenBank/DDBJ databases">
        <title>Genome Sequence of Pseudomonas antarctica CMS 35.</title>
        <authorList>
            <person name="Voget S."/>
            <person name="Chow J."/>
            <person name="Daniel R."/>
            <person name="Streit W."/>
        </authorList>
    </citation>
    <scope>NUCLEOTIDE SEQUENCE [LARGE SCALE GENOMIC DNA]</scope>
    <source>
        <strain evidence="2 3">CMS 35</strain>
    </source>
</reference>
<evidence type="ECO:0000313" key="3">
    <source>
        <dbReference type="Proteomes" id="UP000748067"/>
    </source>
</evidence>
<dbReference type="InterPro" id="IPR050708">
    <property type="entry name" value="T6SS_VgrG/RHS"/>
</dbReference>
<evidence type="ECO:0000256" key="1">
    <source>
        <dbReference type="SAM" id="MobiDB-lite"/>
    </source>
</evidence>
<proteinExistence type="predicted"/>
<protein>
    <submittedName>
        <fullName evidence="2">Deoxyribonuclease RhsC</fullName>
        <ecNumber evidence="2">3.1.-.-</ecNumber>
    </submittedName>
</protein>
<dbReference type="EC" id="3.1.-.-" evidence="2"/>
<dbReference type="InterPro" id="IPR022385">
    <property type="entry name" value="Rhs_assc_core"/>
</dbReference>
<feature type="compositionally biased region" description="Low complexity" evidence="1">
    <location>
        <begin position="861"/>
        <end position="880"/>
    </location>
</feature>
<organism evidence="2 3">
    <name type="scientific">Pseudomonas antarctica</name>
    <dbReference type="NCBI Taxonomy" id="219572"/>
    <lineage>
        <taxon>Bacteria</taxon>
        <taxon>Pseudomonadati</taxon>
        <taxon>Pseudomonadota</taxon>
        <taxon>Gammaproteobacteria</taxon>
        <taxon>Pseudomonadales</taxon>
        <taxon>Pseudomonadaceae</taxon>
        <taxon>Pseudomonas</taxon>
    </lineage>
</organism>
<keyword evidence="2" id="KW-0378">Hydrolase</keyword>
<dbReference type="EMBL" id="JXDI01000001">
    <property type="protein sequence ID" value="KAF2410884.1"/>
    <property type="molecule type" value="Genomic_DNA"/>
</dbReference>
<dbReference type="Pfam" id="PF05593">
    <property type="entry name" value="RHS_repeat"/>
    <property type="match status" value="1"/>
</dbReference>
<feature type="region of interest" description="Disordered" evidence="1">
    <location>
        <begin position="860"/>
        <end position="880"/>
    </location>
</feature>
<dbReference type="InterPro" id="IPR031325">
    <property type="entry name" value="RHS_repeat"/>
</dbReference>
<evidence type="ECO:0000313" key="2">
    <source>
        <dbReference type="EMBL" id="KAF2410884.1"/>
    </source>
</evidence>
<gene>
    <name evidence="2" type="primary">rhsC_3</name>
    <name evidence="2" type="ORF">PSAN_33170</name>
</gene>
<dbReference type="Proteomes" id="UP000748067">
    <property type="component" value="Unassembled WGS sequence"/>
</dbReference>
<dbReference type="GO" id="GO:0016787">
    <property type="term" value="F:hydrolase activity"/>
    <property type="evidence" value="ECO:0007669"/>
    <property type="project" value="UniProtKB-KW"/>
</dbReference>
<dbReference type="NCBIfam" id="TIGR01643">
    <property type="entry name" value="YD_repeat_2x"/>
    <property type="match status" value="1"/>
</dbReference>
<dbReference type="Gene3D" id="2.180.10.10">
    <property type="entry name" value="RHS repeat-associated core"/>
    <property type="match status" value="1"/>
</dbReference>
<dbReference type="NCBIfam" id="TIGR03696">
    <property type="entry name" value="Rhs_assc_core"/>
    <property type="match status" value="1"/>
</dbReference>
<keyword evidence="3" id="KW-1185">Reference proteome</keyword>
<sequence>MSYLLHQHTPTLSAIDPRGLAVRSVAYQRGTYQDLPRARIGRRVFGSQGSQLEQWDPRLHALSESAPASVSPNQRQYYSLSGQLLRTESVDAGWQMSRLGVGGQILERWDARGSHQSYEYDSQLRPLVIFEQAADQPARRCVERLTYAPGAAPQAGLQRCGRLLRHDDPAGALLYEAYGVQGEVIRQSRRFHPTPLTLSWPVAAQERDAQLETDSFVSAWQYDALGQLLEQVDAKGNRQQLSYGADGQLTSSTMLLASGQRQRLVDQCTYDALGQRLSERAGNDLIGLAEYGTADSRLKSLSVYRQGRKKEPLQALSYAYDACGNVVRIQDAAQPVRWGSNTQVNATSTCEYDTLYQLIGATGRENAQASMEAALPVRARIGAVDDGQWRNYRQHYVYDEAGNLKALRHTPSTGSGYTRQMKVADYSNHSYPHQAGVATPGLNSGFDACGNQLELAKGQAMSWNARNQLMRVVQVARGEDGADDDEMYAYDGAGQRVLKRRRARSHARTHIEEVRYLPGLEIRRNTATGEQLNVLISSSGRTRARILQWEHGCPDGLADTQVRLNVSDHLGSCSLELDAQAQVISQETFYPFGGTAWWAARTAVEANYKTVRYSGKERDASGLYYYGFRYYAPWLHRWINPDPAGEAGGLNLYVMVANNPLTQVDHNGQQPNAPETTRLRGGLVLLVLLALIGLLLGSVVAEPWTGATVGAALGAGLFGVGRFAEYWQSRPEVAASLTAQAEAQFGEWVTTRALELAQQHNLSEAETSKLVSFVYERRHGEQGVYMTLSNAAGDSIHGFVGPFEEQARAEGILEGERNPVPSLKRLGFSSVQLRGPAGRQAQSGREASLSQFEVAGPSRLARQPRAGASPPSPSPLSTQPARLASAMQPLNIDTSVLDALNLGPAERSSIAQTISHVRARRFAAVGWHPHRDRRWSADLYRYPGTTRRGAYRLMFEHRGGNSYKVTGIRNPHR</sequence>
<accession>A0ABQ7A2M7</accession>
<name>A0ABQ7A2M7_9PSED</name>
<dbReference type="RefSeq" id="WP_163839629.1">
    <property type="nucleotide sequence ID" value="NZ_JXDI01000001.1"/>
</dbReference>